<dbReference type="InterPro" id="IPR054765">
    <property type="entry name" value="SLBB_dom"/>
</dbReference>
<evidence type="ECO:0000259" key="16">
    <source>
        <dbReference type="Pfam" id="PF02563"/>
    </source>
</evidence>
<feature type="domain" description="Polysaccharide export protein N-terminal" evidence="16">
    <location>
        <begin position="121"/>
        <end position="192"/>
    </location>
</feature>
<evidence type="ECO:0000256" key="2">
    <source>
        <dbReference type="ARBA" id="ARBA00009450"/>
    </source>
</evidence>
<evidence type="ECO:0000256" key="1">
    <source>
        <dbReference type="ARBA" id="ARBA00004571"/>
    </source>
</evidence>
<keyword evidence="3" id="KW-0813">Transport</keyword>
<dbReference type="OrthoDB" id="9808948at2"/>
<dbReference type="InterPro" id="IPR019554">
    <property type="entry name" value="Soluble_ligand-bd"/>
</dbReference>
<sequence length="871" mass="94825">MRLYLKCQQLLITVLIITLTTSLFAFTPTTAQISQFQSLPKSQQEALARQYGVDVNSLTGGISNPSPIAPQAPMLEPISNISAPVTAPQVVTENSSKLPLFGYDVFNSNSLGQTVVDNLPVPLDYQMGPGDTINVQIFGKSNQNLLLTIDRDGSINLPDIGPVAVAGQSFNQLREQLNHVIKNKTIGADLSVSMGAMRTMQVYIVGEAAQPGAYNVNGLTTITQALIASGGIKQTGSLRHIQLMRRGKVVSDFDLYDLLIKGDTSKDIRLSSGDTLFIPMRDNSITIDGEVMRPAIYELKGDTSVAQLLALSGGAKPQAYLSSVGLRRTNEKGLQQLTLDLSTKVGQEFKLENGDKVSFSAVSMSLKNAVAVRGEVVRQGALNFKPDMKISDAIGAIKDGLKQTADLNYALLVREINTNQDIEVYQFSLLDALSNRTSSANLVLHEKDQIFVFDNGLAQNYWFGSYTNDKAKSNGPSRQVRTVLDTETGALIETKKDTALEITSTDEITDAAELRKTSREELLKPIIDRLKEQAGYGVPAKLIEISGAVKFPGLYPLTKNMQVPSLIAASGGLTEDAYLISAELTRRISEGDRSTIERINFSLKDTISGKRTVQLSAQDHLIIKSQPGWQVGMVVKLQGEFIFPGTYTFKRGETLKEVIARAGGFTEFAYPSGAVFSRERLKRQEAERLKFLNAQLKQEISNLALRRQSTSATDPAQAIAIVDQLDSAEPVGRLVVDINEAVQGDKLANLMLEKGDKLFVPALNPVISVVGEVQFASNHTFNPNLTVEDYIATAGGTKRQADTGRIYIVKSNGSVELPNNSFWFSRNYAPLEPGDTIIVPINTDYLDGLSTLSTATQILYQIGVAWSAVKN</sequence>
<reference evidence="19 20" key="1">
    <citation type="submission" date="2016-06" db="EMBL/GenBank/DDBJ databases">
        <title>The sequenced genome of the ice-adhering bacterium Marinomonas primoryensis, from Antarctica.</title>
        <authorList>
            <person name="Graham L."/>
            <person name="Vance T.D.R."/>
            <person name="Davies P.L."/>
        </authorList>
    </citation>
    <scope>NUCLEOTIDE SEQUENCE [LARGE SCALE GENOMIC DNA]</scope>
    <source>
        <strain evidence="19 20">AceL</strain>
    </source>
</reference>
<dbReference type="PANTHER" id="PTHR33619">
    <property type="entry name" value="POLYSACCHARIDE EXPORT PROTEIN GFCE-RELATED"/>
    <property type="match status" value="1"/>
</dbReference>
<dbReference type="InterPro" id="IPR049712">
    <property type="entry name" value="Poly_export"/>
</dbReference>
<keyword evidence="11" id="KW-0472">Membrane</keyword>
<dbReference type="Gene3D" id="3.10.560.10">
    <property type="entry name" value="Outer membrane lipoprotein wza domain like"/>
    <property type="match status" value="6"/>
</dbReference>
<dbReference type="AlphaFoldDB" id="A0A2Z4PXB3"/>
<feature type="domain" description="Soluble ligand binding" evidence="17">
    <location>
        <begin position="766"/>
        <end position="815"/>
    </location>
</feature>
<feature type="domain" description="Soluble ligand binding" evidence="17">
    <location>
        <begin position="285"/>
        <end position="329"/>
    </location>
</feature>
<protein>
    <submittedName>
        <fullName evidence="19">Sugar transporter</fullName>
    </submittedName>
</protein>
<evidence type="ECO:0000256" key="5">
    <source>
        <dbReference type="ARBA" id="ARBA00022597"/>
    </source>
</evidence>
<dbReference type="GO" id="GO:0006811">
    <property type="term" value="P:monoatomic ion transport"/>
    <property type="evidence" value="ECO:0007669"/>
    <property type="project" value="UniProtKB-KW"/>
</dbReference>
<keyword evidence="7 15" id="KW-0732">Signal</keyword>
<dbReference type="EMBL" id="CP016181">
    <property type="protein sequence ID" value="AWY02158.1"/>
    <property type="molecule type" value="Genomic_DNA"/>
</dbReference>
<dbReference type="Pfam" id="PF10531">
    <property type="entry name" value="SLBB"/>
    <property type="match status" value="4"/>
</dbReference>
<keyword evidence="13" id="KW-0998">Cell outer membrane</keyword>
<evidence type="ECO:0000256" key="12">
    <source>
        <dbReference type="ARBA" id="ARBA00023139"/>
    </source>
</evidence>
<dbReference type="GO" id="GO:0046930">
    <property type="term" value="C:pore complex"/>
    <property type="evidence" value="ECO:0007669"/>
    <property type="project" value="UniProtKB-KW"/>
</dbReference>
<feature type="domain" description="Soluble ligand binding" evidence="17">
    <location>
        <begin position="543"/>
        <end position="592"/>
    </location>
</feature>
<evidence type="ECO:0000256" key="7">
    <source>
        <dbReference type="ARBA" id="ARBA00022729"/>
    </source>
</evidence>
<evidence type="ECO:0000256" key="10">
    <source>
        <dbReference type="ARBA" id="ARBA00023114"/>
    </source>
</evidence>
<evidence type="ECO:0000259" key="18">
    <source>
        <dbReference type="Pfam" id="PF22461"/>
    </source>
</evidence>
<organism evidence="19 20">
    <name type="scientific">Marinomonas primoryensis</name>
    <dbReference type="NCBI Taxonomy" id="178399"/>
    <lineage>
        <taxon>Bacteria</taxon>
        <taxon>Pseudomonadati</taxon>
        <taxon>Pseudomonadota</taxon>
        <taxon>Gammaproteobacteria</taxon>
        <taxon>Oceanospirillales</taxon>
        <taxon>Oceanospirillaceae</taxon>
        <taxon>Marinomonas</taxon>
    </lineage>
</organism>
<dbReference type="Pfam" id="PF02563">
    <property type="entry name" value="Poly_export"/>
    <property type="match status" value="1"/>
</dbReference>
<evidence type="ECO:0000259" key="17">
    <source>
        <dbReference type="Pfam" id="PF10531"/>
    </source>
</evidence>
<feature type="domain" description="Soluble ligand binding" evidence="17">
    <location>
        <begin position="644"/>
        <end position="671"/>
    </location>
</feature>
<evidence type="ECO:0000256" key="6">
    <source>
        <dbReference type="ARBA" id="ARBA00022692"/>
    </source>
</evidence>
<dbReference type="Pfam" id="PF22461">
    <property type="entry name" value="SLBB_2"/>
    <property type="match status" value="1"/>
</dbReference>
<accession>A0A2Z4PXB3</accession>
<evidence type="ECO:0000313" key="19">
    <source>
        <dbReference type="EMBL" id="AWY02158.1"/>
    </source>
</evidence>
<dbReference type="GO" id="GO:0015159">
    <property type="term" value="F:polysaccharide transmembrane transporter activity"/>
    <property type="evidence" value="ECO:0007669"/>
    <property type="project" value="InterPro"/>
</dbReference>
<evidence type="ECO:0000256" key="3">
    <source>
        <dbReference type="ARBA" id="ARBA00022448"/>
    </source>
</evidence>
<keyword evidence="12" id="KW-0564">Palmitate</keyword>
<gene>
    <name evidence="19" type="ORF">A8139_21115</name>
</gene>
<keyword evidence="10" id="KW-0626">Porin</keyword>
<dbReference type="RefSeq" id="WP_112141242.1">
    <property type="nucleotide sequence ID" value="NZ_CP016181.1"/>
</dbReference>
<evidence type="ECO:0000256" key="8">
    <source>
        <dbReference type="ARBA" id="ARBA00023047"/>
    </source>
</evidence>
<comment type="similarity">
    <text evidence="2">Belongs to the BexD/CtrA/VexA family.</text>
</comment>
<evidence type="ECO:0000256" key="14">
    <source>
        <dbReference type="ARBA" id="ARBA00023288"/>
    </source>
</evidence>
<dbReference type="InterPro" id="IPR003715">
    <property type="entry name" value="Poly_export_N"/>
</dbReference>
<feature type="signal peptide" evidence="15">
    <location>
        <begin position="1"/>
        <end position="25"/>
    </location>
</feature>
<keyword evidence="9" id="KW-0406">Ion transport</keyword>
<feature type="chain" id="PRO_5016373035" evidence="15">
    <location>
        <begin position="26"/>
        <end position="871"/>
    </location>
</feature>
<evidence type="ECO:0000313" key="20">
    <source>
        <dbReference type="Proteomes" id="UP000249898"/>
    </source>
</evidence>
<evidence type="ECO:0000256" key="13">
    <source>
        <dbReference type="ARBA" id="ARBA00023237"/>
    </source>
</evidence>
<keyword evidence="5 19" id="KW-0762">Sugar transport</keyword>
<dbReference type="Gene3D" id="3.30.1950.10">
    <property type="entry name" value="wza like domain"/>
    <property type="match status" value="1"/>
</dbReference>
<dbReference type="Proteomes" id="UP000249898">
    <property type="component" value="Chromosome"/>
</dbReference>
<keyword evidence="14" id="KW-0449">Lipoprotein</keyword>
<evidence type="ECO:0000256" key="11">
    <source>
        <dbReference type="ARBA" id="ARBA00023136"/>
    </source>
</evidence>
<keyword evidence="4" id="KW-1134">Transmembrane beta strand</keyword>
<keyword evidence="6" id="KW-0812">Transmembrane</keyword>
<evidence type="ECO:0000256" key="15">
    <source>
        <dbReference type="SAM" id="SignalP"/>
    </source>
</evidence>
<name>A0A2Z4PXB3_9GAMM</name>
<proteinExistence type="inferred from homology"/>
<evidence type="ECO:0000256" key="4">
    <source>
        <dbReference type="ARBA" id="ARBA00022452"/>
    </source>
</evidence>
<dbReference type="PANTHER" id="PTHR33619:SF3">
    <property type="entry name" value="POLYSACCHARIDE EXPORT PROTEIN GFCE-RELATED"/>
    <property type="match status" value="1"/>
</dbReference>
<dbReference type="GO" id="GO:0009279">
    <property type="term" value="C:cell outer membrane"/>
    <property type="evidence" value="ECO:0007669"/>
    <property type="project" value="UniProtKB-SubCell"/>
</dbReference>
<comment type="subcellular location">
    <subcellularLocation>
        <location evidence="1">Cell outer membrane</location>
        <topology evidence="1">Multi-pass membrane protein</topology>
    </subcellularLocation>
</comment>
<keyword evidence="8" id="KW-0625">Polysaccharide transport</keyword>
<feature type="domain" description="SLBB" evidence="18">
    <location>
        <begin position="201"/>
        <end position="278"/>
    </location>
</feature>
<evidence type="ECO:0000256" key="9">
    <source>
        <dbReference type="ARBA" id="ARBA00023065"/>
    </source>
</evidence>
<dbReference type="GO" id="GO:0015288">
    <property type="term" value="F:porin activity"/>
    <property type="evidence" value="ECO:0007669"/>
    <property type="project" value="UniProtKB-KW"/>
</dbReference>